<reference evidence="2" key="1">
    <citation type="submission" date="2016-10" db="EMBL/GenBank/DDBJ databases">
        <authorList>
            <person name="See-Too W.S."/>
        </authorList>
    </citation>
    <scope>NUCLEOTIDE SEQUENCE [LARGE SCALE GENOMIC DNA]</scope>
    <source>
        <strain evidence="2">DSM 23997</strain>
    </source>
</reference>
<evidence type="ECO:0000313" key="3">
    <source>
        <dbReference type="Proteomes" id="UP000092650"/>
    </source>
</evidence>
<keyword evidence="1" id="KW-0812">Transmembrane</keyword>
<evidence type="ECO:0000313" key="2">
    <source>
        <dbReference type="EMBL" id="ANU20129.1"/>
    </source>
</evidence>
<dbReference type="STRING" id="1038856.BBI15_07835"/>
<organism evidence="2 3">
    <name type="scientific">Planococcus plakortidis</name>
    <dbReference type="NCBI Taxonomy" id="1038856"/>
    <lineage>
        <taxon>Bacteria</taxon>
        <taxon>Bacillati</taxon>
        <taxon>Bacillota</taxon>
        <taxon>Bacilli</taxon>
        <taxon>Bacillales</taxon>
        <taxon>Caryophanaceae</taxon>
        <taxon>Planococcus</taxon>
    </lineage>
</organism>
<evidence type="ECO:0000256" key="1">
    <source>
        <dbReference type="SAM" id="Phobius"/>
    </source>
</evidence>
<dbReference type="KEGG" id="ppla:BBI15_07835"/>
<dbReference type="AlphaFoldDB" id="A0A1C7E8S2"/>
<feature type="transmembrane region" description="Helical" evidence="1">
    <location>
        <begin position="46"/>
        <end position="64"/>
    </location>
</feature>
<keyword evidence="1" id="KW-1133">Transmembrane helix</keyword>
<keyword evidence="1" id="KW-0472">Membrane</keyword>
<protein>
    <submittedName>
        <fullName evidence="2">Uncharacterized protein</fullName>
    </submittedName>
</protein>
<sequence>MQIKAAIIAAGLFISGAIMFSAAYIASAILKSGLYGQSILTPQTQVLYLLGLASAFAAIILLVVDHFRKD</sequence>
<feature type="transmembrane region" description="Helical" evidence="1">
    <location>
        <begin position="7"/>
        <end position="26"/>
    </location>
</feature>
<gene>
    <name evidence="2" type="ORF">BBI15_07835</name>
</gene>
<proteinExistence type="predicted"/>
<dbReference type="Proteomes" id="UP000092650">
    <property type="component" value="Chromosome"/>
</dbReference>
<dbReference type="EMBL" id="CP016539">
    <property type="protein sequence ID" value="ANU20129.1"/>
    <property type="molecule type" value="Genomic_DNA"/>
</dbReference>
<name>A0A1C7E8S2_9BACL</name>
<keyword evidence="3" id="KW-1185">Reference proteome</keyword>
<accession>A0A1C7E8S2</accession>